<dbReference type="InterPro" id="IPR000524">
    <property type="entry name" value="Tscrpt_reg_HTH_GntR"/>
</dbReference>
<name>A0ABN1FGG8_9BACI</name>
<dbReference type="Pfam" id="PF07729">
    <property type="entry name" value="FCD"/>
    <property type="match status" value="1"/>
</dbReference>
<dbReference type="RefSeq" id="WP_343809613.1">
    <property type="nucleotide sequence ID" value="NZ_BAAADS010000001.1"/>
</dbReference>
<evidence type="ECO:0000313" key="5">
    <source>
        <dbReference type="EMBL" id="GAA0590307.1"/>
    </source>
</evidence>
<proteinExistence type="predicted"/>
<keyword evidence="2" id="KW-0238">DNA-binding</keyword>
<accession>A0ABN1FGG8</accession>
<comment type="caution">
    <text evidence="5">The sequence shown here is derived from an EMBL/GenBank/DDBJ whole genome shotgun (WGS) entry which is preliminary data.</text>
</comment>
<dbReference type="Proteomes" id="UP001500866">
    <property type="component" value="Unassembled WGS sequence"/>
</dbReference>
<dbReference type="SUPFAM" id="SSF46785">
    <property type="entry name" value="Winged helix' DNA-binding domain"/>
    <property type="match status" value="1"/>
</dbReference>
<dbReference type="PANTHER" id="PTHR43537:SF24">
    <property type="entry name" value="GLUCONATE OPERON TRANSCRIPTIONAL REPRESSOR"/>
    <property type="match status" value="1"/>
</dbReference>
<dbReference type="Gene3D" id="1.10.10.10">
    <property type="entry name" value="Winged helix-like DNA-binding domain superfamily/Winged helix DNA-binding domain"/>
    <property type="match status" value="1"/>
</dbReference>
<dbReference type="SMART" id="SM00895">
    <property type="entry name" value="FCD"/>
    <property type="match status" value="1"/>
</dbReference>
<dbReference type="SUPFAM" id="SSF48008">
    <property type="entry name" value="GntR ligand-binding domain-like"/>
    <property type="match status" value="1"/>
</dbReference>
<organism evidence="5 6">
    <name type="scientific">Virgibacillus siamensis</name>
    <dbReference type="NCBI Taxonomy" id="480071"/>
    <lineage>
        <taxon>Bacteria</taxon>
        <taxon>Bacillati</taxon>
        <taxon>Bacillota</taxon>
        <taxon>Bacilli</taxon>
        <taxon>Bacillales</taxon>
        <taxon>Bacillaceae</taxon>
        <taxon>Virgibacillus</taxon>
    </lineage>
</organism>
<dbReference type="InterPro" id="IPR011711">
    <property type="entry name" value="GntR_C"/>
</dbReference>
<gene>
    <name evidence="5" type="ORF">GCM10009001_02830</name>
</gene>
<evidence type="ECO:0000256" key="3">
    <source>
        <dbReference type="ARBA" id="ARBA00023163"/>
    </source>
</evidence>
<feature type="domain" description="HTH gntR-type" evidence="4">
    <location>
        <begin position="4"/>
        <end position="71"/>
    </location>
</feature>
<dbReference type="Gene3D" id="1.20.120.530">
    <property type="entry name" value="GntR ligand-binding domain-like"/>
    <property type="match status" value="1"/>
</dbReference>
<dbReference type="InterPro" id="IPR036388">
    <property type="entry name" value="WH-like_DNA-bd_sf"/>
</dbReference>
<keyword evidence="3" id="KW-0804">Transcription</keyword>
<sequence length="224" mass="26204">MKKETKQQKVYKGLKKRIIERIYVPGQRIVIDQIAKEMETSTIPVREAVRQLESERLVVYRQNVGPVVSEVNENDYSDTLRVLALLEGYATALSAERFPREKLVVLKDLNQQMKEALDNIDILNFGKLNAEFHRVICEECNNNYLLEAVRDTWNRLDSIRGLGSMLYSLRVKESIKEHTEIIRYIEYGGSFSEIEEHSRMHKIKTAEDFERRRQKQMEADNPVG</sequence>
<protein>
    <submittedName>
        <fullName evidence="5">GntR family transcriptional regulator</fullName>
    </submittedName>
</protein>
<evidence type="ECO:0000313" key="6">
    <source>
        <dbReference type="Proteomes" id="UP001500866"/>
    </source>
</evidence>
<dbReference type="EMBL" id="BAAADS010000001">
    <property type="protein sequence ID" value="GAA0590307.1"/>
    <property type="molecule type" value="Genomic_DNA"/>
</dbReference>
<dbReference type="Pfam" id="PF00392">
    <property type="entry name" value="GntR"/>
    <property type="match status" value="1"/>
</dbReference>
<evidence type="ECO:0000256" key="1">
    <source>
        <dbReference type="ARBA" id="ARBA00023015"/>
    </source>
</evidence>
<dbReference type="PROSITE" id="PS50949">
    <property type="entry name" value="HTH_GNTR"/>
    <property type="match status" value="1"/>
</dbReference>
<dbReference type="SMART" id="SM00345">
    <property type="entry name" value="HTH_GNTR"/>
    <property type="match status" value="1"/>
</dbReference>
<dbReference type="InterPro" id="IPR008920">
    <property type="entry name" value="TF_FadR/GntR_C"/>
</dbReference>
<evidence type="ECO:0000259" key="4">
    <source>
        <dbReference type="PROSITE" id="PS50949"/>
    </source>
</evidence>
<dbReference type="PANTHER" id="PTHR43537">
    <property type="entry name" value="TRANSCRIPTIONAL REGULATOR, GNTR FAMILY"/>
    <property type="match status" value="1"/>
</dbReference>
<evidence type="ECO:0000256" key="2">
    <source>
        <dbReference type="ARBA" id="ARBA00023125"/>
    </source>
</evidence>
<dbReference type="InterPro" id="IPR036390">
    <property type="entry name" value="WH_DNA-bd_sf"/>
</dbReference>
<keyword evidence="1" id="KW-0805">Transcription regulation</keyword>
<reference evidence="5 6" key="1">
    <citation type="journal article" date="2019" name="Int. J. Syst. Evol. Microbiol.">
        <title>The Global Catalogue of Microorganisms (GCM) 10K type strain sequencing project: providing services to taxonomists for standard genome sequencing and annotation.</title>
        <authorList>
            <consortium name="The Broad Institute Genomics Platform"/>
            <consortium name="The Broad Institute Genome Sequencing Center for Infectious Disease"/>
            <person name="Wu L."/>
            <person name="Ma J."/>
        </authorList>
    </citation>
    <scope>NUCLEOTIDE SEQUENCE [LARGE SCALE GENOMIC DNA]</scope>
    <source>
        <strain evidence="5 6">JCM 15395</strain>
    </source>
</reference>
<keyword evidence="6" id="KW-1185">Reference proteome</keyword>